<dbReference type="PANTHER" id="PTHR43377">
    <property type="entry name" value="BILIVERDIN REDUCTASE A"/>
    <property type="match status" value="1"/>
</dbReference>
<dbReference type="PANTHER" id="PTHR43377:SF2">
    <property type="entry name" value="BINDING ROSSMANN FOLD OXIDOREDUCTASE, PUTATIVE (AFU_ORTHOLOGUE AFUA_4G00560)-RELATED"/>
    <property type="match status" value="1"/>
</dbReference>
<reference evidence="3" key="1">
    <citation type="submission" date="2020-07" db="EMBL/GenBank/DDBJ databases">
        <title>Huge and variable diversity of episymbiotic CPR bacteria and DPANN archaea in groundwater ecosystems.</title>
        <authorList>
            <person name="He C.Y."/>
            <person name="Keren R."/>
            <person name="Whittaker M."/>
            <person name="Farag I.F."/>
            <person name="Doudna J."/>
            <person name="Cate J.H.D."/>
            <person name="Banfield J.F."/>
        </authorList>
    </citation>
    <scope>NUCLEOTIDE SEQUENCE</scope>
    <source>
        <strain evidence="3">NC_groundwater_717_Ag_S-0.2um_59_8</strain>
    </source>
</reference>
<dbReference type="Pfam" id="PF02894">
    <property type="entry name" value="GFO_IDH_MocA_C"/>
    <property type="match status" value="1"/>
</dbReference>
<comment type="caution">
    <text evidence="3">The sequence shown here is derived from an EMBL/GenBank/DDBJ whole genome shotgun (WGS) entry which is preliminary data.</text>
</comment>
<sequence>MGKGDLRFGLIGLGRHGSRYARHLLHDVAGAVLGAVCRRDRAAGEEFAAAHGVPFFEDWRELIWSPVVDAVAVVTPPALYLPISQETARAGKPLLLEKPLGTSPQEARAIVQAAAEARIPLMVAQTMRFSEVVQTLLAHKPSIGPVHMLVLSQRLEPSPLAWLDDPAAAGGGTILHTGIHLFDLVRYLMEDEVAQVSCVASRVFSRHLEDSFAALFTLRSGSVLCHLDSCRFAGGRTGRIELVGEKGQLMGDHIHNFACRVEGRQTTPLPVPPPVNTVCAALEAFTSCLQKGKEPPISGQDGLRAVEIAWACQRSAQLGETVHLP</sequence>
<dbReference type="SUPFAM" id="SSF51735">
    <property type="entry name" value="NAD(P)-binding Rossmann-fold domains"/>
    <property type="match status" value="1"/>
</dbReference>
<dbReference type="InterPro" id="IPR004104">
    <property type="entry name" value="Gfo/Idh/MocA-like_OxRdtase_C"/>
</dbReference>
<dbReference type="AlphaFoldDB" id="A0A932LZY9"/>
<organism evidence="3 4">
    <name type="scientific">Tectimicrobiota bacterium</name>
    <dbReference type="NCBI Taxonomy" id="2528274"/>
    <lineage>
        <taxon>Bacteria</taxon>
        <taxon>Pseudomonadati</taxon>
        <taxon>Nitrospinota/Tectimicrobiota group</taxon>
        <taxon>Candidatus Tectimicrobiota</taxon>
    </lineage>
</organism>
<dbReference type="GO" id="GO:0000166">
    <property type="term" value="F:nucleotide binding"/>
    <property type="evidence" value="ECO:0007669"/>
    <property type="project" value="InterPro"/>
</dbReference>
<dbReference type="SUPFAM" id="SSF55347">
    <property type="entry name" value="Glyceraldehyde-3-phosphate dehydrogenase-like, C-terminal domain"/>
    <property type="match status" value="1"/>
</dbReference>
<evidence type="ECO:0000313" key="4">
    <source>
        <dbReference type="Proteomes" id="UP000741360"/>
    </source>
</evidence>
<dbReference type="EMBL" id="JACPSX010000001">
    <property type="protein sequence ID" value="MBI3013466.1"/>
    <property type="molecule type" value="Genomic_DNA"/>
</dbReference>
<dbReference type="Proteomes" id="UP000741360">
    <property type="component" value="Unassembled WGS sequence"/>
</dbReference>
<evidence type="ECO:0000259" key="1">
    <source>
        <dbReference type="Pfam" id="PF01408"/>
    </source>
</evidence>
<gene>
    <name evidence="3" type="ORF">HYY65_00040</name>
</gene>
<protein>
    <submittedName>
        <fullName evidence="3">Gfo/Idh/MocA family oxidoreductase</fullName>
    </submittedName>
</protein>
<dbReference type="InterPro" id="IPR000683">
    <property type="entry name" value="Gfo/Idh/MocA-like_OxRdtase_N"/>
</dbReference>
<name>A0A932LZY9_UNCTE</name>
<evidence type="ECO:0000313" key="3">
    <source>
        <dbReference type="EMBL" id="MBI3013466.1"/>
    </source>
</evidence>
<feature type="domain" description="Gfo/Idh/MocA-like oxidoreductase N-terminal" evidence="1">
    <location>
        <begin position="6"/>
        <end position="124"/>
    </location>
</feature>
<feature type="domain" description="Gfo/Idh/MocA-like oxidoreductase C-terminal" evidence="2">
    <location>
        <begin position="142"/>
        <end position="324"/>
    </location>
</feature>
<evidence type="ECO:0000259" key="2">
    <source>
        <dbReference type="Pfam" id="PF02894"/>
    </source>
</evidence>
<accession>A0A932LZY9</accession>
<dbReference type="InterPro" id="IPR051450">
    <property type="entry name" value="Gfo/Idh/MocA_Oxidoreductases"/>
</dbReference>
<dbReference type="Gene3D" id="3.30.360.10">
    <property type="entry name" value="Dihydrodipicolinate Reductase, domain 2"/>
    <property type="match status" value="1"/>
</dbReference>
<dbReference type="Gene3D" id="3.40.50.720">
    <property type="entry name" value="NAD(P)-binding Rossmann-like Domain"/>
    <property type="match status" value="1"/>
</dbReference>
<dbReference type="InterPro" id="IPR036291">
    <property type="entry name" value="NAD(P)-bd_dom_sf"/>
</dbReference>
<dbReference type="Pfam" id="PF01408">
    <property type="entry name" value="GFO_IDH_MocA"/>
    <property type="match status" value="1"/>
</dbReference>
<proteinExistence type="predicted"/>